<evidence type="ECO:0000313" key="4">
    <source>
        <dbReference type="Proteomes" id="UP000092884"/>
    </source>
</evidence>
<dbReference type="STRING" id="222136.BBW65_05690"/>
<dbReference type="RefSeq" id="WP_066340898.1">
    <property type="nucleotide sequence ID" value="NZ_CP016503.1"/>
</dbReference>
<dbReference type="EMBL" id="CP016503">
    <property type="protein sequence ID" value="ANV98321.1"/>
    <property type="molecule type" value="Genomic_DNA"/>
</dbReference>
<dbReference type="KEGG" id="het:BBW65_05690"/>
<accession>A0A1B1U6G5</accession>
<dbReference type="OrthoDB" id="6455599at2"/>
<organism evidence="3 4">
    <name type="scientific">Helicobacter enhydrae</name>
    <dbReference type="NCBI Taxonomy" id="222136"/>
    <lineage>
        <taxon>Bacteria</taxon>
        <taxon>Pseudomonadati</taxon>
        <taxon>Campylobacterota</taxon>
        <taxon>Epsilonproteobacteria</taxon>
        <taxon>Campylobacterales</taxon>
        <taxon>Helicobacteraceae</taxon>
        <taxon>Helicobacter</taxon>
    </lineage>
</organism>
<feature type="compositionally biased region" description="Basic and acidic residues" evidence="1">
    <location>
        <begin position="126"/>
        <end position="135"/>
    </location>
</feature>
<dbReference type="AlphaFoldDB" id="A0A1B1U6G5"/>
<reference evidence="4" key="1">
    <citation type="submission" date="2016-07" db="EMBL/GenBank/DDBJ databases">
        <authorList>
            <person name="Florea S."/>
            <person name="Webb J.S."/>
            <person name="Jaromczyk J."/>
            <person name="Schardl C.L."/>
        </authorList>
    </citation>
    <scope>NUCLEOTIDE SEQUENCE [LARGE SCALE GENOMIC DNA]</scope>
    <source>
        <strain evidence="4">MIT 01-6242</strain>
    </source>
</reference>
<evidence type="ECO:0000313" key="3">
    <source>
        <dbReference type="EMBL" id="ANV98321.1"/>
    </source>
</evidence>
<dbReference type="Pfam" id="PF15542">
    <property type="entry name" value="Ntox50"/>
    <property type="match status" value="1"/>
</dbReference>
<name>A0A1B1U6G5_9HELI</name>
<evidence type="ECO:0000256" key="1">
    <source>
        <dbReference type="SAM" id="MobiDB-lite"/>
    </source>
</evidence>
<proteinExistence type="predicted"/>
<feature type="compositionally biased region" description="Low complexity" evidence="1">
    <location>
        <begin position="112"/>
        <end position="122"/>
    </location>
</feature>
<protein>
    <recommendedName>
        <fullName evidence="2">Bacterial toxin 50 domain-containing protein</fullName>
    </recommendedName>
</protein>
<dbReference type="InterPro" id="IPR029100">
    <property type="entry name" value="Ntox50"/>
</dbReference>
<dbReference type="Proteomes" id="UP000092884">
    <property type="component" value="Chromosome"/>
</dbReference>
<keyword evidence="4" id="KW-1185">Reference proteome</keyword>
<evidence type="ECO:0000259" key="2">
    <source>
        <dbReference type="Pfam" id="PF15542"/>
    </source>
</evidence>
<feature type="domain" description="Bacterial toxin 50" evidence="2">
    <location>
        <begin position="138"/>
        <end position="225"/>
    </location>
</feature>
<gene>
    <name evidence="3" type="ORF">BBW65_05690</name>
</gene>
<sequence length="228" mass="25215">MGNGERDNRVIGTAFKISRFAADYISKYKKAPSLEEFKRFVGKEWQGIKESVDILFGDDSLPDKLNAAISFRRLLMSSSLGFAPIGTGIDFKSIYYMATNDDSPKTQNTPPSNKGNGSSANGGNKGDGDKKDKKNGQLNQNKQNKHIVGTNEHKTATQNTSKSPIEVDSKFLEKIVKQKGSGQHREVIDFDRIIGKHYDKTTGKFTPTSRGTIHYDKNGNFHIVPATP</sequence>
<feature type="region of interest" description="Disordered" evidence="1">
    <location>
        <begin position="102"/>
        <end position="164"/>
    </location>
</feature>